<evidence type="ECO:0000313" key="1">
    <source>
        <dbReference type="EMBL" id="DAB37860.1"/>
    </source>
</evidence>
<reference evidence="1 2" key="1">
    <citation type="journal article" date="2017" name="Front. Microbiol.">
        <title>Comparative Genomic Analysis of the Class Epsilonproteobacteria and Proposed Reclassification to Epsilonbacteraeota (phyl. nov.).</title>
        <authorList>
            <person name="Waite D.W."/>
            <person name="Vanwonterghem I."/>
            <person name="Rinke C."/>
            <person name="Parks D.H."/>
            <person name="Zhang Y."/>
            <person name="Takai K."/>
            <person name="Sievert S.M."/>
            <person name="Simon J."/>
            <person name="Campbell B.J."/>
            <person name="Hanson T.E."/>
            <person name="Woyke T."/>
            <person name="Klotz M.G."/>
            <person name="Hugenholtz P."/>
        </authorList>
    </citation>
    <scope>NUCLEOTIDE SEQUENCE [LARGE SCALE GENOMIC DNA]</scope>
    <source>
        <strain evidence="1">UBA12443</strain>
    </source>
</reference>
<dbReference type="EMBL" id="DLUI01000127">
    <property type="protein sequence ID" value="DAB37860.1"/>
    <property type="molecule type" value="Genomic_DNA"/>
</dbReference>
<proteinExistence type="predicted"/>
<dbReference type="RefSeq" id="WP_294893319.1">
    <property type="nucleotide sequence ID" value="NZ_DLUI01000127.1"/>
</dbReference>
<organism evidence="1 2">
    <name type="scientific">Sulfuricurvum kujiense</name>
    <dbReference type="NCBI Taxonomy" id="148813"/>
    <lineage>
        <taxon>Bacteria</taxon>
        <taxon>Pseudomonadati</taxon>
        <taxon>Campylobacterota</taxon>
        <taxon>Epsilonproteobacteria</taxon>
        <taxon>Campylobacterales</taxon>
        <taxon>Sulfurimonadaceae</taxon>
        <taxon>Sulfuricurvum</taxon>
    </lineage>
</organism>
<evidence type="ECO:0000313" key="2">
    <source>
        <dbReference type="Proteomes" id="UP000228859"/>
    </source>
</evidence>
<dbReference type="AlphaFoldDB" id="A0A2D3WFK0"/>
<sequence>MSQTEATKIFINTLQQHQQNILNVLEELIKFLPLPDEDKKISTAKQALNAVNYLNALIPNDRPSWSNPLSHQLGKFIEHPELFASNLNTTLVHYFPSVKSYDLTHLLEDNNSVFDIDEIYKRCRDESNLPTLFDKIINILEQLSSSEEIDSKSMIKALEKLLKSLEKSKNGSLISIKNAWEFLKIFLENYIIGELEKIPALGTLLVALINTTNEMSDEIIQLDKKVQDEARHVFEEEIKSLPRGSSLHITYTQEAKLSIPTSLSQFNQKV</sequence>
<protein>
    <submittedName>
        <fullName evidence="1">Uncharacterized protein</fullName>
    </submittedName>
</protein>
<accession>A0A2D3WFK0</accession>
<gene>
    <name evidence="1" type="ORF">CFH83_08960</name>
</gene>
<name>A0A2D3WFK0_9BACT</name>
<comment type="caution">
    <text evidence="1">The sequence shown here is derived from an EMBL/GenBank/DDBJ whole genome shotgun (WGS) entry which is preliminary data.</text>
</comment>
<dbReference type="Proteomes" id="UP000228859">
    <property type="component" value="Unassembled WGS sequence"/>
</dbReference>